<evidence type="ECO:0000313" key="1">
    <source>
        <dbReference type="EMBL" id="SVA50661.1"/>
    </source>
</evidence>
<proteinExistence type="predicted"/>
<dbReference type="Pfam" id="PF19649">
    <property type="entry name" value="DUF6152"/>
    <property type="match status" value="1"/>
</dbReference>
<dbReference type="AlphaFoldDB" id="A0A381WEB5"/>
<dbReference type="EMBL" id="UINC01011482">
    <property type="protein sequence ID" value="SVA50661.1"/>
    <property type="molecule type" value="Genomic_DNA"/>
</dbReference>
<name>A0A381WEB5_9ZZZZ</name>
<dbReference type="InterPro" id="IPR046150">
    <property type="entry name" value="DUF6152"/>
</dbReference>
<accession>A0A381WEB5</accession>
<organism evidence="1">
    <name type="scientific">marine metagenome</name>
    <dbReference type="NCBI Taxonomy" id="408172"/>
    <lineage>
        <taxon>unclassified sequences</taxon>
        <taxon>metagenomes</taxon>
        <taxon>ecological metagenomes</taxon>
    </lineage>
</organism>
<gene>
    <name evidence="1" type="ORF">METZ01_LOCUS103515</name>
</gene>
<sequence length="335" mass="37907">MSLKKILTIWSVVLLPVTLSAHHSHSNLDRNNIQRHTGVVSQYGWTMPHVFLKVMSPNLKGEIVEYTIEMNHPPGMQQIGWDRDTFKLGDVITWEGSSDKDPSRYYSGLSWVEKADGSRVGRDQKNAAAVQPSYDFTGLWKRDLRGVRPYYEPPAGWPYTPLAQAIVDGFNENQNPQVECEDPGPPKYMILPYPIQISRPDDKTIVIAGELRAEPRVVYLDRTHPPKEPSALGHSVGWFEGTELVVETTNFVADRWGIHTGVDSSDQKNLMERFSLSQDGMALDIVIAVSDPIYLEETVVFEHHLTKMADRTLSNVPCSLESARLYLEGGYRKER</sequence>
<reference evidence="1" key="1">
    <citation type="submission" date="2018-05" db="EMBL/GenBank/DDBJ databases">
        <authorList>
            <person name="Lanie J.A."/>
            <person name="Ng W.-L."/>
            <person name="Kazmierczak K.M."/>
            <person name="Andrzejewski T.M."/>
            <person name="Davidsen T.M."/>
            <person name="Wayne K.J."/>
            <person name="Tettelin H."/>
            <person name="Glass J.I."/>
            <person name="Rusch D."/>
            <person name="Podicherti R."/>
            <person name="Tsui H.-C.T."/>
            <person name="Winkler M.E."/>
        </authorList>
    </citation>
    <scope>NUCLEOTIDE SEQUENCE</scope>
</reference>
<protein>
    <submittedName>
        <fullName evidence="1">Uncharacterized protein</fullName>
    </submittedName>
</protein>